<dbReference type="EMBL" id="RDBE01000006">
    <property type="protein sequence ID" value="RLV49929.1"/>
    <property type="molecule type" value="Genomic_DNA"/>
</dbReference>
<evidence type="ECO:0000313" key="2">
    <source>
        <dbReference type="Proteomes" id="UP000281708"/>
    </source>
</evidence>
<dbReference type="InterPro" id="IPR032716">
    <property type="entry name" value="ACC_epsilon"/>
</dbReference>
<comment type="caution">
    <text evidence="1">The sequence shown here is derived from an EMBL/GenBank/DDBJ whole genome shotgun (WGS) entry which is preliminary data.</text>
</comment>
<dbReference type="GO" id="GO:0003989">
    <property type="term" value="F:acetyl-CoA carboxylase activity"/>
    <property type="evidence" value="ECO:0007669"/>
    <property type="project" value="InterPro"/>
</dbReference>
<dbReference type="Pfam" id="PF13822">
    <property type="entry name" value="ACC_epsilon"/>
    <property type="match status" value="1"/>
</dbReference>
<gene>
    <name evidence="1" type="ORF">D9V37_08615</name>
</gene>
<organism evidence="1 2">
    <name type="scientific">Nocardioides mangrovicus</name>
    <dbReference type="NCBI Taxonomy" id="2478913"/>
    <lineage>
        <taxon>Bacteria</taxon>
        <taxon>Bacillati</taxon>
        <taxon>Actinomycetota</taxon>
        <taxon>Actinomycetes</taxon>
        <taxon>Propionibacteriales</taxon>
        <taxon>Nocardioidaceae</taxon>
        <taxon>Nocardioides</taxon>
    </lineage>
</organism>
<proteinExistence type="predicted"/>
<evidence type="ECO:0000313" key="1">
    <source>
        <dbReference type="EMBL" id="RLV49929.1"/>
    </source>
</evidence>
<dbReference type="AlphaFoldDB" id="A0A3L8P5K3"/>
<dbReference type="Proteomes" id="UP000281708">
    <property type="component" value="Unassembled WGS sequence"/>
</dbReference>
<protein>
    <submittedName>
        <fullName evidence="1">Acyl-CoA carboxylase subunit epsilon</fullName>
    </submittedName>
</protein>
<reference evidence="1 2" key="1">
    <citation type="submission" date="2018-10" db="EMBL/GenBank/DDBJ databases">
        <title>Marmoricola sp. 4Q3S-7 whole genome shotgun sequence.</title>
        <authorList>
            <person name="Li F."/>
        </authorList>
    </citation>
    <scope>NUCLEOTIDE SEQUENCE [LARGE SCALE GENOMIC DNA]</scope>
    <source>
        <strain evidence="1 2">4Q3S-7</strain>
    </source>
</reference>
<dbReference type="GO" id="GO:0004658">
    <property type="term" value="F:propionyl-CoA carboxylase activity"/>
    <property type="evidence" value="ECO:0007669"/>
    <property type="project" value="InterPro"/>
</dbReference>
<sequence>MSDISDEAAPLFLVDGDATPEQVAALVAVFSSLGGRESPAPPTSEWAAPARRLRTTYAAGPGAWRGSGLPGSS</sequence>
<keyword evidence="2" id="KW-1185">Reference proteome</keyword>
<dbReference type="RefSeq" id="WP_121805693.1">
    <property type="nucleotide sequence ID" value="NZ_RDBE01000006.1"/>
</dbReference>
<dbReference type="OrthoDB" id="4300992at2"/>
<name>A0A3L8P5K3_9ACTN</name>
<accession>A0A3L8P5K3</accession>